<dbReference type="AlphaFoldDB" id="A0A9K3PF63"/>
<protein>
    <submittedName>
        <fullName evidence="2">Uncharacterized protein</fullName>
    </submittedName>
</protein>
<keyword evidence="3" id="KW-1185">Reference proteome</keyword>
<proteinExistence type="predicted"/>
<feature type="compositionally biased region" description="Polar residues" evidence="1">
    <location>
        <begin position="210"/>
        <end position="230"/>
    </location>
</feature>
<organism evidence="2 3">
    <name type="scientific">Nitzschia inconspicua</name>
    <dbReference type="NCBI Taxonomy" id="303405"/>
    <lineage>
        <taxon>Eukaryota</taxon>
        <taxon>Sar</taxon>
        <taxon>Stramenopiles</taxon>
        <taxon>Ochrophyta</taxon>
        <taxon>Bacillariophyta</taxon>
        <taxon>Bacillariophyceae</taxon>
        <taxon>Bacillariophycidae</taxon>
        <taxon>Bacillariales</taxon>
        <taxon>Bacillariaceae</taxon>
        <taxon>Nitzschia</taxon>
    </lineage>
</organism>
<reference evidence="2" key="2">
    <citation type="submission" date="2021-04" db="EMBL/GenBank/DDBJ databases">
        <authorList>
            <person name="Podell S."/>
        </authorList>
    </citation>
    <scope>NUCLEOTIDE SEQUENCE</scope>
    <source>
        <strain evidence="2">Hildebrandi</strain>
    </source>
</reference>
<name>A0A9K3PF63_9STRA</name>
<feature type="compositionally biased region" description="Polar residues" evidence="1">
    <location>
        <begin position="120"/>
        <end position="148"/>
    </location>
</feature>
<comment type="caution">
    <text evidence="2">The sequence shown here is derived from an EMBL/GenBank/DDBJ whole genome shotgun (WGS) entry which is preliminary data.</text>
</comment>
<feature type="region of interest" description="Disordered" evidence="1">
    <location>
        <begin position="108"/>
        <end position="239"/>
    </location>
</feature>
<dbReference type="EMBL" id="JAGRRH010000024">
    <property type="protein sequence ID" value="KAG7342629.1"/>
    <property type="molecule type" value="Genomic_DNA"/>
</dbReference>
<sequence length="239" mass="26771">MNFNRFDVIHRNPMDTTMPLFHNNLHHMDDTILIEMNPSIQSDCCNSIAKSGAEERTVSFDDSATAMGIGKVDSRLDLLMVNREKRELRSSTHLGQYQSTSCAFFSSGDVSRQPVKPVVSPTNSTTRETSTLEGATNKQSRGLQRSNFSSPRRSPRSRPVIRKAAPDFPPQQFQRKHLVAMGRRSRWDALDTGTSRPSAPLIMPQRKQETQPSHGDQPPSHSLASDSVNCNHCKPDKQI</sequence>
<evidence type="ECO:0000256" key="1">
    <source>
        <dbReference type="SAM" id="MobiDB-lite"/>
    </source>
</evidence>
<evidence type="ECO:0000313" key="2">
    <source>
        <dbReference type="EMBL" id="KAG7342629.1"/>
    </source>
</evidence>
<reference evidence="2" key="1">
    <citation type="journal article" date="2021" name="Sci. Rep.">
        <title>Diploid genomic architecture of Nitzschia inconspicua, an elite biomass production diatom.</title>
        <authorList>
            <person name="Oliver A."/>
            <person name="Podell S."/>
            <person name="Pinowska A."/>
            <person name="Traller J.C."/>
            <person name="Smith S.R."/>
            <person name="McClure R."/>
            <person name="Beliaev A."/>
            <person name="Bohutskyi P."/>
            <person name="Hill E.A."/>
            <person name="Rabines A."/>
            <person name="Zheng H."/>
            <person name="Allen L.Z."/>
            <person name="Kuo A."/>
            <person name="Grigoriev I.V."/>
            <person name="Allen A.E."/>
            <person name="Hazlebeck D."/>
            <person name="Allen E.E."/>
        </authorList>
    </citation>
    <scope>NUCLEOTIDE SEQUENCE</scope>
    <source>
        <strain evidence="2">Hildebrandi</strain>
    </source>
</reference>
<gene>
    <name evidence="2" type="ORF">IV203_020573</name>
</gene>
<evidence type="ECO:0000313" key="3">
    <source>
        <dbReference type="Proteomes" id="UP000693970"/>
    </source>
</evidence>
<dbReference type="Proteomes" id="UP000693970">
    <property type="component" value="Unassembled WGS sequence"/>
</dbReference>
<accession>A0A9K3PF63</accession>